<accession>A0ACB8Y249</accession>
<reference evidence="1 2" key="2">
    <citation type="journal article" date="2022" name="Mol. Ecol. Resour.">
        <title>The genomes of chicory, endive, great burdock and yacon provide insights into Asteraceae paleo-polyploidization history and plant inulin production.</title>
        <authorList>
            <person name="Fan W."/>
            <person name="Wang S."/>
            <person name="Wang H."/>
            <person name="Wang A."/>
            <person name="Jiang F."/>
            <person name="Liu H."/>
            <person name="Zhao H."/>
            <person name="Xu D."/>
            <person name="Zhang Y."/>
        </authorList>
    </citation>
    <scope>NUCLEOTIDE SEQUENCE [LARGE SCALE GENOMIC DNA]</scope>
    <source>
        <strain evidence="2">cv. Yunnan</strain>
        <tissue evidence="1">Leaves</tissue>
    </source>
</reference>
<sequence length="122" mass="13373">MCTAAAGRTEDCSRVVQMAVTGLGWFGEGKGGLWWFRETVIAALETRQRWCAAGRGRGRAGRGAMARSGDRRWDRSARSKGEHETLASSRDRGGILSVKRKCELVASGWQLVTAGIRDDINF</sequence>
<name>A0ACB8Y249_9ASTR</name>
<comment type="caution">
    <text evidence="1">The sequence shown here is derived from an EMBL/GenBank/DDBJ whole genome shotgun (WGS) entry which is preliminary data.</text>
</comment>
<protein>
    <submittedName>
        <fullName evidence="1">Uncharacterized protein</fullName>
    </submittedName>
</protein>
<keyword evidence="2" id="KW-1185">Reference proteome</keyword>
<gene>
    <name evidence="1" type="ORF">L1987_85946</name>
</gene>
<evidence type="ECO:0000313" key="1">
    <source>
        <dbReference type="EMBL" id="KAI3676340.1"/>
    </source>
</evidence>
<evidence type="ECO:0000313" key="2">
    <source>
        <dbReference type="Proteomes" id="UP001056120"/>
    </source>
</evidence>
<organism evidence="1 2">
    <name type="scientific">Smallanthus sonchifolius</name>
    <dbReference type="NCBI Taxonomy" id="185202"/>
    <lineage>
        <taxon>Eukaryota</taxon>
        <taxon>Viridiplantae</taxon>
        <taxon>Streptophyta</taxon>
        <taxon>Embryophyta</taxon>
        <taxon>Tracheophyta</taxon>
        <taxon>Spermatophyta</taxon>
        <taxon>Magnoliopsida</taxon>
        <taxon>eudicotyledons</taxon>
        <taxon>Gunneridae</taxon>
        <taxon>Pentapetalae</taxon>
        <taxon>asterids</taxon>
        <taxon>campanulids</taxon>
        <taxon>Asterales</taxon>
        <taxon>Asteraceae</taxon>
        <taxon>Asteroideae</taxon>
        <taxon>Heliantheae alliance</taxon>
        <taxon>Millerieae</taxon>
        <taxon>Smallanthus</taxon>
    </lineage>
</organism>
<dbReference type="Proteomes" id="UP001056120">
    <property type="component" value="Linkage Group LG29"/>
</dbReference>
<dbReference type="EMBL" id="CM042046">
    <property type="protein sequence ID" value="KAI3676340.1"/>
    <property type="molecule type" value="Genomic_DNA"/>
</dbReference>
<reference evidence="2" key="1">
    <citation type="journal article" date="2022" name="Mol. Ecol. Resour.">
        <title>The genomes of chicory, endive, great burdock and yacon provide insights into Asteraceae palaeo-polyploidization history and plant inulin production.</title>
        <authorList>
            <person name="Fan W."/>
            <person name="Wang S."/>
            <person name="Wang H."/>
            <person name="Wang A."/>
            <person name="Jiang F."/>
            <person name="Liu H."/>
            <person name="Zhao H."/>
            <person name="Xu D."/>
            <person name="Zhang Y."/>
        </authorList>
    </citation>
    <scope>NUCLEOTIDE SEQUENCE [LARGE SCALE GENOMIC DNA]</scope>
    <source>
        <strain evidence="2">cv. Yunnan</strain>
    </source>
</reference>
<proteinExistence type="predicted"/>